<feature type="transmembrane region" description="Helical" evidence="1">
    <location>
        <begin position="129"/>
        <end position="153"/>
    </location>
</feature>
<feature type="transmembrane region" description="Helical" evidence="1">
    <location>
        <begin position="363"/>
        <end position="383"/>
    </location>
</feature>
<feature type="transmembrane region" description="Helical" evidence="1">
    <location>
        <begin position="217"/>
        <end position="235"/>
    </location>
</feature>
<comment type="caution">
    <text evidence="2">The sequence shown here is derived from an EMBL/GenBank/DDBJ whole genome shotgun (WGS) entry which is preliminary data.</text>
</comment>
<dbReference type="VEuPathDB" id="AmoebaDB:KM1_144210"/>
<keyword evidence="1" id="KW-1133">Transmembrane helix</keyword>
<gene>
    <name evidence="2" type="ORF">CL6EHI_200760</name>
</gene>
<feature type="transmembrane region" description="Helical" evidence="1">
    <location>
        <begin position="241"/>
        <end position="263"/>
    </location>
</feature>
<dbReference type="EMBL" id="BDEQ01000001">
    <property type="protein sequence ID" value="GAT96048.1"/>
    <property type="molecule type" value="Genomic_DNA"/>
</dbReference>
<dbReference type="CDD" id="cd09917">
    <property type="entry name" value="F-box_SF"/>
    <property type="match status" value="1"/>
</dbReference>
<keyword evidence="1" id="KW-0472">Membrane</keyword>
<evidence type="ECO:0000256" key="1">
    <source>
        <dbReference type="SAM" id="Phobius"/>
    </source>
</evidence>
<proteinExistence type="predicted"/>
<dbReference type="Gene3D" id="1.20.1280.50">
    <property type="match status" value="1"/>
</dbReference>
<dbReference type="VEuPathDB" id="AmoebaDB:EHI7A_078800"/>
<dbReference type="AlphaFoldDB" id="A0A5K1VID6"/>
<keyword evidence="1" id="KW-0812">Transmembrane</keyword>
<organism evidence="2 3">
    <name type="scientific">Entamoeba histolytica</name>
    <dbReference type="NCBI Taxonomy" id="5759"/>
    <lineage>
        <taxon>Eukaryota</taxon>
        <taxon>Amoebozoa</taxon>
        <taxon>Evosea</taxon>
        <taxon>Archamoebae</taxon>
        <taxon>Mastigamoebida</taxon>
        <taxon>Entamoebidae</taxon>
        <taxon>Entamoeba</taxon>
    </lineage>
</organism>
<dbReference type="VEuPathDB" id="AmoebaDB:EHI_200760"/>
<sequence>MNIESDDFEISLGLPDIEMESTPLTSNNPFELLSDDTIFSITQFLSPRDLLSFGETNRRLWYICRRDEVWTSLVLKTTGRVTYTRKDAINSLIQKHQEDTELAEQQLEFKQQEHHNKIERILFKIRDGVNCCGIEITTILLFYFSVVLLQLKIEGTLNIGYWLPLLFCLPFVFYFTFIPTFNFCVGKYADEDDPPVRCFSSPIQTARYLFIFNSRGIGILNEPCILINYIILFAVSLGVPYYIFPVVLLLWLLLWVFSGCFVCDHYPKPQAWRGILSISSGSILIIAVITIVMKIEDSIDMSYQLVFIPLYIFLFIAFLFPVFTFIFFCSLCLCNKSLDENGCWNNVCCFNVGTPDLAALKSLFFMLVASILCPFTMTFIGLLATNLDGTDDVSFYISFLPLDILGVFLMILYVVGKRYEITHL</sequence>
<evidence type="ECO:0000313" key="2">
    <source>
        <dbReference type="EMBL" id="GAT96048.1"/>
    </source>
</evidence>
<feature type="transmembrane region" description="Helical" evidence="1">
    <location>
        <begin position="159"/>
        <end position="178"/>
    </location>
</feature>
<dbReference type="VEuPathDB" id="AmoebaDB:EHI5A_120720"/>
<dbReference type="VEuPathDB" id="AmoebaDB:EHI8A_080100"/>
<dbReference type="OMA" id="CKRDEVW"/>
<accession>A0A5K1VID6</accession>
<feature type="transmembrane region" description="Helical" evidence="1">
    <location>
        <begin position="305"/>
        <end position="328"/>
    </location>
</feature>
<dbReference type="InterPro" id="IPR036047">
    <property type="entry name" value="F-box-like_dom_sf"/>
</dbReference>
<reference evidence="2 3" key="1">
    <citation type="submission" date="2016-05" db="EMBL/GenBank/DDBJ databases">
        <title>First whole genome sequencing of Entamoeba histolytica HM1:IMSS-clone-6.</title>
        <authorList>
            <person name="Mukherjee Avik.K."/>
            <person name="Izumyama S."/>
            <person name="Nakada-Tsukui K."/>
            <person name="Nozaki T."/>
        </authorList>
    </citation>
    <scope>NUCLEOTIDE SEQUENCE [LARGE SCALE GENOMIC DNA]</scope>
    <source>
        <strain evidence="2 3">HM1:IMSS clone 6</strain>
    </source>
</reference>
<name>A0A5K1VID6_ENTHI</name>
<dbReference type="SUPFAM" id="SSF81383">
    <property type="entry name" value="F-box domain"/>
    <property type="match status" value="1"/>
</dbReference>
<protein>
    <submittedName>
        <fullName evidence="2">F-box domain containing membrane protein putative</fullName>
    </submittedName>
</protein>
<feature type="transmembrane region" description="Helical" evidence="1">
    <location>
        <begin position="275"/>
        <end position="293"/>
    </location>
</feature>
<dbReference type="Proteomes" id="UP000078387">
    <property type="component" value="Unassembled WGS sequence"/>
</dbReference>
<feature type="transmembrane region" description="Helical" evidence="1">
    <location>
        <begin position="395"/>
        <end position="415"/>
    </location>
</feature>
<evidence type="ECO:0000313" key="3">
    <source>
        <dbReference type="Proteomes" id="UP000078387"/>
    </source>
</evidence>